<sequence length="338" mass="36197">MIIRAWEEEALAIKTRLTDFFGIAHPIILAPMTPAAGGALASAVADAGALGLLGGGYADRQWYDEQRGKVTNPKVGCGFITWAVENDPELFDRALQDLPKAMMMSFSDPAKLAPRVKAAGVPLICQIHTLEHAKRAIDVGADVLVAQGTEAGGHGLTARSTMPFVPSVVDLVSRTAPSVLVVAAGGIADGRGLAASLMLGADGILMGTRFWATQESLIHQAAKDKVVAASGDETIRTTVYDIVREKAWPEIYTGRLLRNDFISKWHGRESELRTMHQDERAKVDAAWESGDYDTANVTVGEAVGLINDLPSARDVVTRTIEEASHRLTAYSPSLRLAS</sequence>
<dbReference type="EMBL" id="VNIP01000005">
    <property type="protein sequence ID" value="KAA1183107.1"/>
    <property type="molecule type" value="Genomic_DNA"/>
</dbReference>
<evidence type="ECO:0000256" key="1">
    <source>
        <dbReference type="ARBA" id="ARBA00022630"/>
    </source>
</evidence>
<dbReference type="GO" id="GO:0018580">
    <property type="term" value="F:nitronate monooxygenase activity"/>
    <property type="evidence" value="ECO:0007669"/>
    <property type="project" value="InterPro"/>
</dbReference>
<keyword evidence="4" id="KW-0503">Monooxygenase</keyword>
<dbReference type="Pfam" id="PF03060">
    <property type="entry name" value="NMO"/>
    <property type="match status" value="2"/>
</dbReference>
<dbReference type="PANTHER" id="PTHR32332">
    <property type="entry name" value="2-NITROPROPANE DIOXYGENASE"/>
    <property type="match status" value="1"/>
</dbReference>
<dbReference type="InterPro" id="IPR013785">
    <property type="entry name" value="Aldolase_TIM"/>
</dbReference>
<evidence type="ECO:0000313" key="5">
    <source>
        <dbReference type="Proteomes" id="UP000323608"/>
    </source>
</evidence>
<keyword evidence="2" id="KW-0288">FMN</keyword>
<accession>A0A5B0W8F5</accession>
<organism evidence="4 5">
    <name type="scientific">Rhizobium tropici</name>
    <dbReference type="NCBI Taxonomy" id="398"/>
    <lineage>
        <taxon>Bacteria</taxon>
        <taxon>Pseudomonadati</taxon>
        <taxon>Pseudomonadota</taxon>
        <taxon>Alphaproteobacteria</taxon>
        <taxon>Hyphomicrobiales</taxon>
        <taxon>Rhizobiaceae</taxon>
        <taxon>Rhizobium/Agrobacterium group</taxon>
        <taxon>Rhizobium</taxon>
    </lineage>
</organism>
<dbReference type="Gene3D" id="3.20.20.70">
    <property type="entry name" value="Aldolase class I"/>
    <property type="match status" value="1"/>
</dbReference>
<dbReference type="PANTHER" id="PTHR32332:SF31">
    <property type="entry name" value="2-NITROPROPANE DIOXYGENASE FAMILY, PUTATIVE (AFU_ORTHOLOGUE AFUA_2G09850)-RELATED"/>
    <property type="match status" value="1"/>
</dbReference>
<evidence type="ECO:0000256" key="3">
    <source>
        <dbReference type="ARBA" id="ARBA00023002"/>
    </source>
</evidence>
<name>A0A5B0W8F5_RHITR</name>
<dbReference type="OrthoDB" id="9778912at2"/>
<keyword evidence="3" id="KW-0560">Oxidoreductase</keyword>
<reference evidence="4 5" key="1">
    <citation type="submission" date="2019-07" db="EMBL/GenBank/DDBJ databases">
        <title>The Draft Genome Sequence of Rhizobium tropici SARCC-755 Associated with Superior Nodulation on Pigeonpea (Cajanus cajan (L.) Millsp.).</title>
        <authorList>
            <person name="Bopape F.L."/>
            <person name="Hassen A.I."/>
            <person name="Swanevelder Z.H."/>
            <person name="Gwata E.T."/>
        </authorList>
    </citation>
    <scope>NUCLEOTIDE SEQUENCE [LARGE SCALE GENOMIC DNA]</scope>
    <source>
        <strain evidence="4 5">SARCC-755</strain>
    </source>
</reference>
<evidence type="ECO:0000256" key="2">
    <source>
        <dbReference type="ARBA" id="ARBA00022643"/>
    </source>
</evidence>
<dbReference type="CDD" id="cd04730">
    <property type="entry name" value="NPD_like"/>
    <property type="match status" value="1"/>
</dbReference>
<comment type="caution">
    <text evidence="4">The sequence shown here is derived from an EMBL/GenBank/DDBJ whole genome shotgun (WGS) entry which is preliminary data.</text>
</comment>
<dbReference type="InterPro" id="IPR004136">
    <property type="entry name" value="NMO"/>
</dbReference>
<evidence type="ECO:0000313" key="4">
    <source>
        <dbReference type="EMBL" id="KAA1183107.1"/>
    </source>
</evidence>
<protein>
    <submittedName>
        <fullName evidence="4">Nitronate monooxygenase</fullName>
    </submittedName>
</protein>
<proteinExistence type="predicted"/>
<gene>
    <name evidence="4" type="ORF">FP026_08215</name>
</gene>
<dbReference type="Proteomes" id="UP000323608">
    <property type="component" value="Unassembled WGS sequence"/>
</dbReference>
<dbReference type="SUPFAM" id="SSF51412">
    <property type="entry name" value="Inosine monophosphate dehydrogenase (IMPDH)"/>
    <property type="match status" value="1"/>
</dbReference>
<keyword evidence="1" id="KW-0285">Flavoprotein</keyword>
<dbReference type="AlphaFoldDB" id="A0A5B0W8F5"/>